<evidence type="ECO:0000256" key="3">
    <source>
        <dbReference type="ARBA" id="ARBA00022679"/>
    </source>
</evidence>
<comment type="function">
    <text evidence="11">Catalyzes the phosphorylation of pyrimidine nucleoside monophosphates at the expense of ATP. Plays an important role in de novo pyrimidine nucleotide biosynthesis. Has preference for UMP and CMP as phosphate acceptors.</text>
</comment>
<dbReference type="PANTHER" id="PTHR13395">
    <property type="entry name" value="SISTER CHROMATID COHESION PROTEIN DCC1-RELATED"/>
    <property type="match status" value="1"/>
</dbReference>
<dbReference type="FunFam" id="3.40.50.300:FF:000315">
    <property type="entry name" value="Adenylate kinase 1"/>
    <property type="match status" value="1"/>
</dbReference>
<evidence type="ECO:0000313" key="12">
    <source>
        <dbReference type="EMBL" id="GFZ00759.1"/>
    </source>
</evidence>
<dbReference type="GO" id="GO:0019205">
    <property type="term" value="F:nucleobase-containing compound kinase activity"/>
    <property type="evidence" value="ECO:0007669"/>
    <property type="project" value="InterPro"/>
</dbReference>
<proteinExistence type="inferred from homology"/>
<dbReference type="GO" id="GO:0006260">
    <property type="term" value="P:DNA replication"/>
    <property type="evidence" value="ECO:0007669"/>
    <property type="project" value="UniProtKB-KW"/>
</dbReference>
<dbReference type="AlphaFoldDB" id="A0A7J0FPW7"/>
<feature type="binding site" evidence="11">
    <location>
        <begin position="32"/>
        <end position="37"/>
    </location>
    <ligand>
        <name>ATP</name>
        <dbReference type="ChEBI" id="CHEBI:30616"/>
    </ligand>
</feature>
<feature type="binding site" evidence="11">
    <location>
        <position position="113"/>
    </location>
    <ligand>
        <name>CMP</name>
        <dbReference type="ChEBI" id="CHEBI:60377"/>
    </ligand>
</feature>
<feature type="binding site" evidence="11">
    <location>
        <position position="149"/>
    </location>
    <ligand>
        <name>a ribonucleoside 5'-phosphate</name>
        <dbReference type="ChEBI" id="CHEBI:58043"/>
    </ligand>
</feature>
<evidence type="ECO:0000256" key="5">
    <source>
        <dbReference type="ARBA" id="ARBA00022741"/>
    </source>
</evidence>
<dbReference type="Pfam" id="PF09724">
    <property type="entry name" value="Dcc1"/>
    <property type="match status" value="1"/>
</dbReference>
<evidence type="ECO:0000256" key="11">
    <source>
        <dbReference type="HAMAP-Rule" id="MF_03172"/>
    </source>
</evidence>
<comment type="caution">
    <text evidence="12">The sequence shown here is derived from an EMBL/GenBank/DDBJ whole genome shotgun (WGS) entry which is preliminary data.</text>
</comment>
<dbReference type="Pfam" id="PF00406">
    <property type="entry name" value="ADK"/>
    <property type="match status" value="1"/>
</dbReference>
<dbReference type="Proteomes" id="UP000585474">
    <property type="component" value="Unassembled WGS sequence"/>
</dbReference>
<dbReference type="PANTHER" id="PTHR13395:SF6">
    <property type="entry name" value="SISTER CHROMATID COHESION PROTEIN DCC1"/>
    <property type="match status" value="1"/>
</dbReference>
<evidence type="ECO:0000256" key="4">
    <source>
        <dbReference type="ARBA" id="ARBA00022705"/>
    </source>
</evidence>
<dbReference type="EMBL" id="BJWL01000014">
    <property type="protein sequence ID" value="GFZ00759.1"/>
    <property type="molecule type" value="Genomic_DNA"/>
</dbReference>
<dbReference type="HAMAP" id="MF_00235">
    <property type="entry name" value="Adenylate_kinase_Adk"/>
    <property type="match status" value="1"/>
</dbReference>
<feature type="binding site" evidence="11">
    <location>
        <begin position="79"/>
        <end position="81"/>
    </location>
    <ligand>
        <name>a ribonucleoside 5'-phosphate</name>
        <dbReference type="ChEBI" id="CHEBI:58043"/>
    </ligand>
</feature>
<keyword evidence="12" id="KW-0378">Hydrolase</keyword>
<comment type="similarity">
    <text evidence="1">Belongs to the DCC1 family.</text>
</comment>
<keyword evidence="4" id="KW-0235">DNA replication</keyword>
<evidence type="ECO:0000256" key="8">
    <source>
        <dbReference type="ARBA" id="ARBA00022975"/>
    </source>
</evidence>
<keyword evidence="3 11" id="KW-0808">Transferase</keyword>
<dbReference type="PROSITE" id="PS00113">
    <property type="entry name" value="ADENYLATE_KINASE"/>
    <property type="match status" value="1"/>
</dbReference>
<gene>
    <name evidence="12" type="ORF">Acr_14g0003940</name>
</gene>
<dbReference type="EC" id="2.7.4.14" evidence="11"/>
<dbReference type="InterPro" id="IPR027417">
    <property type="entry name" value="P-loop_NTPase"/>
</dbReference>
<dbReference type="HAMAP" id="MF_03172">
    <property type="entry name" value="Adenylate_kinase_UMP_CMP_kin"/>
    <property type="match status" value="1"/>
</dbReference>
<sequence>METAIDSANKEANGISLSEKKVTVVFVLGGPGSGKGTQCANIVQHFGFTHLSAGDLLRAEIKSGSENGTMIQNMIKDGKIVPSEVTVKLLQRAMQDSSNDKFLIDGFPRNEENRAAFESVTGIDPEFVLFFECPEEEMERRLLSRNQGREDDNIDTVRKRFKVYMESSLPVIEYYIAKGKVRKIEAAKPVKEVFEAVKTIFTPLKEKELYLIDCKKPVELIEAAMEMETEQQLSTCRGAEAVLNLQPASSVSIAYHSLFGPHDDLVLLELDEKLLPDVLHNSLMKMQFFVLRPKHMPLSMSEPPTLYCLYRLQINHCCVEMHKILMRKIVSRNWWHQSSKWHLVSWKLFEVAPRIDRLKMLLSENPYRFDDALMSEELDEMEKNNTRLYSWSDLIDKVQASADELRSGLQALSAVEIDGYWRIVDENYMDGILNMLLHNSVLNDWSLNGLNEAEVVGVLQSDGFPCEIAHHCLQVYGSKMDDGMWRLDEKRVCIHFARGILRGGKIRMDNFMVEWMRKIPEEMQASFDMLTGEVLTEKLGIETWVYAFSVSSLPSAPAERFSMLFRERPKWEWKDLQPYIRDLSVPGLSSEGLLLKYTRRTQPTPDAEPVFSAR</sequence>
<evidence type="ECO:0000256" key="2">
    <source>
        <dbReference type="ARBA" id="ARBA00022490"/>
    </source>
</evidence>
<dbReference type="GO" id="GO:0034088">
    <property type="term" value="P:maintenance of mitotic sister chromatid cohesion"/>
    <property type="evidence" value="ECO:0007669"/>
    <property type="project" value="TreeGrafter"/>
</dbReference>
<reference evidence="12 13" key="1">
    <citation type="submission" date="2019-07" db="EMBL/GenBank/DDBJ databases">
        <title>De Novo Assembly of kiwifruit Actinidia rufa.</title>
        <authorList>
            <person name="Sugita-Konishi S."/>
            <person name="Sato K."/>
            <person name="Mori E."/>
            <person name="Abe Y."/>
            <person name="Kisaki G."/>
            <person name="Hamano K."/>
            <person name="Suezawa K."/>
            <person name="Otani M."/>
            <person name="Fukuda T."/>
            <person name="Manabe T."/>
            <person name="Gomi K."/>
            <person name="Tabuchi M."/>
            <person name="Akimitsu K."/>
            <person name="Kataoka I."/>
        </authorList>
    </citation>
    <scope>NUCLEOTIDE SEQUENCE [LARGE SCALE GENOMIC DNA]</scope>
    <source>
        <strain evidence="13">cv. Fuchu</strain>
    </source>
</reference>
<comment type="cofactor">
    <cofactor evidence="11">
        <name>Mg(2+)</name>
        <dbReference type="ChEBI" id="CHEBI:18420"/>
    </cofactor>
    <text evidence="11">Binds 1 Mg(2+) ion per monomer.</text>
</comment>
<feature type="binding site" evidence="11">
    <location>
        <begin position="106"/>
        <end position="109"/>
    </location>
    <ligand>
        <name>a ribonucleoside 5'-phosphate</name>
        <dbReference type="ChEBI" id="CHEBI:58043"/>
    </ligand>
</feature>
<keyword evidence="9 11" id="KW-0539">Nucleus</keyword>
<evidence type="ECO:0000256" key="1">
    <source>
        <dbReference type="ARBA" id="ARBA00007017"/>
    </source>
</evidence>
<evidence type="ECO:0000256" key="6">
    <source>
        <dbReference type="ARBA" id="ARBA00022777"/>
    </source>
</evidence>
<dbReference type="GO" id="GO:0006207">
    <property type="term" value="P:'de novo' pyrimidine nucleobase biosynthetic process"/>
    <property type="evidence" value="ECO:0007669"/>
    <property type="project" value="InterPro"/>
</dbReference>
<evidence type="ECO:0000256" key="9">
    <source>
        <dbReference type="ARBA" id="ARBA00023242"/>
    </source>
</evidence>
<comment type="subunit">
    <text evidence="11">Monomer.</text>
</comment>
<dbReference type="GO" id="GO:0031390">
    <property type="term" value="C:Ctf18 RFC-like complex"/>
    <property type="evidence" value="ECO:0007669"/>
    <property type="project" value="InterPro"/>
</dbReference>
<comment type="catalytic activity">
    <reaction evidence="11">
        <text>CMP + ATP = CDP + ADP</text>
        <dbReference type="Rhea" id="RHEA:11600"/>
        <dbReference type="ChEBI" id="CHEBI:30616"/>
        <dbReference type="ChEBI" id="CHEBI:58069"/>
        <dbReference type="ChEBI" id="CHEBI:60377"/>
        <dbReference type="ChEBI" id="CHEBI:456216"/>
        <dbReference type="EC" id="2.7.4.14"/>
    </reaction>
</comment>
<evidence type="ECO:0000256" key="10">
    <source>
        <dbReference type="ARBA" id="ARBA00048116"/>
    </source>
</evidence>
<feature type="binding site" evidence="11">
    <location>
        <position position="145"/>
    </location>
    <ligand>
        <name>ATP</name>
        <dbReference type="ChEBI" id="CHEBI:30616"/>
    </ligand>
</feature>
<comment type="caution">
    <text evidence="11">Lacks conserved residue(s) required for the propagation of feature annotation.</text>
</comment>
<dbReference type="GO" id="GO:0009123">
    <property type="term" value="P:nucleoside monophosphate metabolic process"/>
    <property type="evidence" value="ECO:0007669"/>
    <property type="project" value="UniProtKB-ARBA"/>
</dbReference>
<feature type="binding site" evidence="11">
    <location>
        <position position="58"/>
    </location>
    <ligand>
        <name>a ribonucleoside 5'-phosphate</name>
        <dbReference type="ChEBI" id="CHEBI:58043"/>
    </ligand>
</feature>
<dbReference type="GO" id="GO:0005524">
    <property type="term" value="F:ATP binding"/>
    <property type="evidence" value="ECO:0007669"/>
    <property type="project" value="UniProtKB-KW"/>
</dbReference>
<comment type="similarity">
    <text evidence="11">Belongs to the adenylate kinase family. UMP-CMP kinase subfamily.</text>
</comment>
<name>A0A7J0FPW7_9ERIC</name>
<dbReference type="GO" id="GO:0000785">
    <property type="term" value="C:chromatin"/>
    <property type="evidence" value="ECO:0007669"/>
    <property type="project" value="TreeGrafter"/>
</dbReference>
<dbReference type="CDD" id="cd01428">
    <property type="entry name" value="ADK"/>
    <property type="match status" value="1"/>
</dbReference>
<dbReference type="PRINTS" id="PR00094">
    <property type="entry name" value="ADENYLTKNASE"/>
</dbReference>
<keyword evidence="6 11" id="KW-0418">Kinase</keyword>
<dbReference type="GO" id="GO:0016776">
    <property type="term" value="F:phosphotransferase activity, phosphate group as acceptor"/>
    <property type="evidence" value="ECO:0007669"/>
    <property type="project" value="InterPro"/>
</dbReference>
<comment type="catalytic activity">
    <reaction evidence="11">
        <text>dCMP + ATP = dCDP + ADP</text>
        <dbReference type="Rhea" id="RHEA:25094"/>
        <dbReference type="ChEBI" id="CHEBI:30616"/>
        <dbReference type="ChEBI" id="CHEBI:57566"/>
        <dbReference type="ChEBI" id="CHEBI:58593"/>
        <dbReference type="ChEBI" id="CHEBI:456216"/>
        <dbReference type="EC" id="2.7.4.14"/>
    </reaction>
</comment>
<feature type="binding site" evidence="11">
    <location>
        <position position="188"/>
    </location>
    <ligand>
        <name>ATP</name>
        <dbReference type="ChEBI" id="CHEBI:30616"/>
    </ligand>
</feature>
<dbReference type="InterPro" id="IPR000850">
    <property type="entry name" value="Adenylat/UMP-CMP_kin"/>
</dbReference>
<feature type="binding site" evidence="11">
    <location>
        <position position="160"/>
    </location>
    <ligand>
        <name>a ribonucleoside 5'-phosphate</name>
        <dbReference type="ChEBI" id="CHEBI:58043"/>
    </ligand>
</feature>
<dbReference type="InterPro" id="IPR006266">
    <property type="entry name" value="UMP_CMP_kinase"/>
</dbReference>
<evidence type="ECO:0000313" key="13">
    <source>
        <dbReference type="Proteomes" id="UP000585474"/>
    </source>
</evidence>
<keyword evidence="13" id="KW-1185">Reference proteome</keyword>
<dbReference type="GO" id="GO:0005737">
    <property type="term" value="C:cytoplasm"/>
    <property type="evidence" value="ECO:0007669"/>
    <property type="project" value="UniProtKB-SubCell"/>
</dbReference>
<comment type="domain">
    <text evidence="11">Consists of three domains, a large central CORE domain and two small peripheral domains, NMPbind and LID, which undergo movements during catalysis. The LID domain closes over the site of phosphoryl transfer upon ATP binding. Assembling and dissambling the active center during each catalytic cycle provides an effective means to prevent ATP hydrolysis.</text>
</comment>
<dbReference type="GO" id="GO:0016787">
    <property type="term" value="F:hydrolase activity"/>
    <property type="evidence" value="ECO:0007669"/>
    <property type="project" value="UniProtKB-KW"/>
</dbReference>
<keyword evidence="7 11" id="KW-0067">ATP-binding</keyword>
<dbReference type="OrthoDB" id="5199543at2759"/>
<keyword evidence="5 11" id="KW-0547">Nucleotide-binding</keyword>
<keyword evidence="8 11" id="KW-0665">Pyrimidine biosynthesis</keyword>
<comment type="catalytic activity">
    <reaction evidence="10 11">
        <text>UMP + ATP = UDP + ADP</text>
        <dbReference type="Rhea" id="RHEA:24400"/>
        <dbReference type="ChEBI" id="CHEBI:30616"/>
        <dbReference type="ChEBI" id="CHEBI:57865"/>
        <dbReference type="ChEBI" id="CHEBI:58223"/>
        <dbReference type="ChEBI" id="CHEBI:456216"/>
        <dbReference type="EC" id="2.7.4.14"/>
    </reaction>
</comment>
<organism evidence="12 13">
    <name type="scientific">Actinidia rufa</name>
    <dbReference type="NCBI Taxonomy" id="165716"/>
    <lineage>
        <taxon>Eukaryota</taxon>
        <taxon>Viridiplantae</taxon>
        <taxon>Streptophyta</taxon>
        <taxon>Embryophyta</taxon>
        <taxon>Tracheophyta</taxon>
        <taxon>Spermatophyta</taxon>
        <taxon>Magnoliopsida</taxon>
        <taxon>eudicotyledons</taxon>
        <taxon>Gunneridae</taxon>
        <taxon>Pentapetalae</taxon>
        <taxon>asterids</taxon>
        <taxon>Ericales</taxon>
        <taxon>Actinidiaceae</taxon>
        <taxon>Actinidia</taxon>
    </lineage>
</organism>
<dbReference type="GO" id="GO:0006221">
    <property type="term" value="P:pyrimidine nucleotide biosynthetic process"/>
    <property type="evidence" value="ECO:0007669"/>
    <property type="project" value="UniProtKB-UniRule"/>
</dbReference>
<comment type="subcellular location">
    <subcellularLocation>
        <location evidence="11">Cytoplasm</location>
    </subcellularLocation>
    <subcellularLocation>
        <location evidence="11">Nucleus</location>
    </subcellularLocation>
</comment>
<evidence type="ECO:0000256" key="7">
    <source>
        <dbReference type="ARBA" id="ARBA00022840"/>
    </source>
</evidence>
<dbReference type="GO" id="GO:0000775">
    <property type="term" value="C:chromosome, centromeric region"/>
    <property type="evidence" value="ECO:0007669"/>
    <property type="project" value="TreeGrafter"/>
</dbReference>
<dbReference type="InterPro" id="IPR033690">
    <property type="entry name" value="Adenylat_kinase_CS"/>
</dbReference>
<dbReference type="Gene3D" id="3.40.50.300">
    <property type="entry name" value="P-loop containing nucleotide triphosphate hydrolases"/>
    <property type="match status" value="1"/>
</dbReference>
<dbReference type="SUPFAM" id="SSF52540">
    <property type="entry name" value="P-loop containing nucleoside triphosphate hydrolases"/>
    <property type="match status" value="1"/>
</dbReference>
<dbReference type="InterPro" id="IPR019128">
    <property type="entry name" value="Dcc1"/>
</dbReference>
<dbReference type="NCBIfam" id="TIGR01359">
    <property type="entry name" value="UMP_CMP_kin_fam"/>
    <property type="match status" value="1"/>
</dbReference>
<protein>
    <recommendedName>
        <fullName evidence="11">UMP-CMP kinase</fullName>
        <ecNumber evidence="11">2.7.4.14</ecNumber>
    </recommendedName>
    <alternativeName>
        <fullName evidence="11">Deoxycytidylate kinase</fullName>
        <shortName evidence="11">CK</shortName>
        <shortName evidence="11">dCMP kinase</shortName>
    </alternativeName>
    <alternativeName>
        <fullName evidence="11">Uridine monophosphate/cytidine monophosphate kinase</fullName>
        <shortName evidence="11">UMP/CMP kinase</shortName>
        <shortName evidence="11">UMP/CMPK</shortName>
    </alternativeName>
</protein>
<accession>A0A7J0FPW7</accession>
<keyword evidence="2 11" id="KW-0963">Cytoplasm</keyword>